<dbReference type="EMBL" id="KL648676">
    <property type="protein sequence ID" value="KEY66031.1"/>
    <property type="molecule type" value="Genomic_DNA"/>
</dbReference>
<evidence type="ECO:0000313" key="2">
    <source>
        <dbReference type="EMBL" id="KEY66031.1"/>
    </source>
</evidence>
<dbReference type="HOGENOM" id="CLU_1166505_0_0_1"/>
<feature type="region of interest" description="Disordered" evidence="1">
    <location>
        <begin position="34"/>
        <end position="54"/>
    </location>
</feature>
<evidence type="ECO:0000256" key="1">
    <source>
        <dbReference type="SAM" id="MobiDB-lite"/>
    </source>
</evidence>
<reference evidence="2 3" key="1">
    <citation type="journal article" date="2014" name="BMC Genomics">
        <title>Comparative genome sequencing reveals chemotype-specific gene clusters in the toxigenic black mold Stachybotrys.</title>
        <authorList>
            <person name="Semeiks J."/>
            <person name="Borek D."/>
            <person name="Otwinowski Z."/>
            <person name="Grishin N.V."/>
        </authorList>
    </citation>
    <scope>NUCLEOTIDE SEQUENCE [LARGE SCALE GENOMIC DNA]</scope>
    <source>
        <strain evidence="3">CBS 109288 / IBT 7711</strain>
    </source>
</reference>
<dbReference type="InterPro" id="IPR029058">
    <property type="entry name" value="AB_hydrolase_fold"/>
</dbReference>
<keyword evidence="3" id="KW-1185">Reference proteome</keyword>
<dbReference type="Proteomes" id="UP000028045">
    <property type="component" value="Unassembled WGS sequence"/>
</dbReference>
<accession>A0A084AL52</accession>
<proteinExistence type="predicted"/>
<protein>
    <submittedName>
        <fullName evidence="2">Uncharacterized protein</fullName>
    </submittedName>
</protein>
<evidence type="ECO:0000313" key="3">
    <source>
        <dbReference type="Proteomes" id="UP000028045"/>
    </source>
</evidence>
<gene>
    <name evidence="2" type="ORF">S7711_11094</name>
</gene>
<organism evidence="2 3">
    <name type="scientific">Stachybotrys chartarum (strain CBS 109288 / IBT 7711)</name>
    <name type="common">Toxic black mold</name>
    <name type="synonym">Stilbospora chartarum</name>
    <dbReference type="NCBI Taxonomy" id="1280523"/>
    <lineage>
        <taxon>Eukaryota</taxon>
        <taxon>Fungi</taxon>
        <taxon>Dikarya</taxon>
        <taxon>Ascomycota</taxon>
        <taxon>Pezizomycotina</taxon>
        <taxon>Sordariomycetes</taxon>
        <taxon>Hypocreomycetidae</taxon>
        <taxon>Hypocreales</taxon>
        <taxon>Stachybotryaceae</taxon>
        <taxon>Stachybotrys</taxon>
    </lineage>
</organism>
<name>A0A084AL52_STACB</name>
<dbReference type="SUPFAM" id="SSF53474">
    <property type="entry name" value="alpha/beta-Hydrolases"/>
    <property type="match status" value="1"/>
</dbReference>
<dbReference type="AlphaFoldDB" id="A0A084AL52"/>
<dbReference type="Gene3D" id="3.40.50.1820">
    <property type="entry name" value="alpha/beta hydrolase"/>
    <property type="match status" value="1"/>
</dbReference>
<sequence length="238" mass="26846">MYTCLDRAQAYSAAKNNVFETVYAFNFHRTYSPPPNDNPTCSAPKTAERPFGDPQAEYYRSHGGSQVTMFGNHVRMDMPDRDGLDQDFSRLIVDYFSSFVRTGDPNLKESYLVARGYISTLAQVQAVGMWKEVDHEAPEWMILEWNGSMESFGETNLCSVLEQPLDYWELRPLGKAREQVAELSILVSVSSQKNQQERGFMKVNLVLDGADWGSLHRQHVRAITCGASSAESSGHNED</sequence>